<reference evidence="3" key="2">
    <citation type="submission" date="2022-01" db="EMBL/GenBank/DDBJ databases">
        <authorList>
            <person name="Yamashiro T."/>
            <person name="Shiraishi A."/>
            <person name="Satake H."/>
            <person name="Nakayama K."/>
        </authorList>
    </citation>
    <scope>NUCLEOTIDE SEQUENCE</scope>
</reference>
<evidence type="ECO:0000313" key="3">
    <source>
        <dbReference type="EMBL" id="GJT50815.1"/>
    </source>
</evidence>
<dbReference type="Proteomes" id="UP001151760">
    <property type="component" value="Unassembled WGS sequence"/>
</dbReference>
<feature type="region of interest" description="Disordered" evidence="2">
    <location>
        <begin position="484"/>
        <end position="523"/>
    </location>
</feature>
<keyword evidence="1" id="KW-0175">Coiled coil</keyword>
<evidence type="ECO:0000256" key="1">
    <source>
        <dbReference type="SAM" id="Coils"/>
    </source>
</evidence>
<organism evidence="3 4">
    <name type="scientific">Tanacetum coccineum</name>
    <dbReference type="NCBI Taxonomy" id="301880"/>
    <lineage>
        <taxon>Eukaryota</taxon>
        <taxon>Viridiplantae</taxon>
        <taxon>Streptophyta</taxon>
        <taxon>Embryophyta</taxon>
        <taxon>Tracheophyta</taxon>
        <taxon>Spermatophyta</taxon>
        <taxon>Magnoliopsida</taxon>
        <taxon>eudicotyledons</taxon>
        <taxon>Gunneridae</taxon>
        <taxon>Pentapetalae</taxon>
        <taxon>asterids</taxon>
        <taxon>campanulids</taxon>
        <taxon>Asterales</taxon>
        <taxon>Asteraceae</taxon>
        <taxon>Asteroideae</taxon>
        <taxon>Anthemideae</taxon>
        <taxon>Anthemidinae</taxon>
        <taxon>Tanacetum</taxon>
    </lineage>
</organism>
<evidence type="ECO:0000313" key="4">
    <source>
        <dbReference type="Proteomes" id="UP001151760"/>
    </source>
</evidence>
<protein>
    <submittedName>
        <fullName evidence="3">Uncharacterized protein</fullName>
    </submittedName>
</protein>
<keyword evidence="4" id="KW-1185">Reference proteome</keyword>
<comment type="caution">
    <text evidence="3">The sequence shown here is derived from an EMBL/GenBank/DDBJ whole genome shotgun (WGS) entry which is preliminary data.</text>
</comment>
<feature type="compositionally biased region" description="Basic and acidic residues" evidence="2">
    <location>
        <begin position="492"/>
        <end position="523"/>
    </location>
</feature>
<evidence type="ECO:0000256" key="2">
    <source>
        <dbReference type="SAM" id="MobiDB-lite"/>
    </source>
</evidence>
<reference evidence="3" key="1">
    <citation type="journal article" date="2022" name="Int. J. Mol. Sci.">
        <title>Draft Genome of Tanacetum Coccineum: Genomic Comparison of Closely Related Tanacetum-Family Plants.</title>
        <authorList>
            <person name="Yamashiro T."/>
            <person name="Shiraishi A."/>
            <person name="Nakayama K."/>
            <person name="Satake H."/>
        </authorList>
    </citation>
    <scope>NUCLEOTIDE SEQUENCE</scope>
</reference>
<proteinExistence type="predicted"/>
<sequence length="583" mass="67329">MLTDPPHFELTKVERNVAKSPPAPPFDIMVQQVRPHLMPVMQQLYIVSFTVDSDASCVQKPTYKQIIVAPSIGLVIAATMHFGFKRKRYRIDPRLHLSYMGRPLNLERFSHYVDTLDSTDIVKVVTDVAYIRDVASVFMFLLIPSTPKSNNVMGFQDGTASCFQDSGEGSKLFRLDAESAINDWIDDEEVLGPEVEKANLLEDKQIPSVGVFDEHLDGFWRKNTRLGLNWRRNKQDYNSTSKSLEEFCIVPGDGVVIPNDIVISYKRRRQDFQDDAKEDPFHWETIDAAATRVITVSALVSTAGTLIKMKEQKAKEKGITITDVEDSSRIVRPVRSITTLQPLPTIDPKDKGKCVLVEEEPVKIKMRDQGDLQVQIDAELAQRLHEEELAELERAQQERQRQEDDTNVALSKYTIKERARLLAEFFDQRKKQLAAARAEAIRNKPPTKTQVRNRMITYLKHMGKYTHQQLKNKTYEEIQRLYEKEKRKRAGEKKSEESAKKKKLEDIVEEQESTKSDEETAADYEHGKEELRMWLIVVSDEEETVDLKIFSAKYPIVDWESQNLGNVDMEDLHVYKRMSRWEY</sequence>
<accession>A0ABQ5EIV4</accession>
<name>A0ABQ5EIV4_9ASTR</name>
<gene>
    <name evidence="3" type="ORF">Tco_0976972</name>
</gene>
<feature type="coiled-coil region" evidence="1">
    <location>
        <begin position="378"/>
        <end position="412"/>
    </location>
</feature>
<dbReference type="EMBL" id="BQNB010016354">
    <property type="protein sequence ID" value="GJT50815.1"/>
    <property type="molecule type" value="Genomic_DNA"/>
</dbReference>